<feature type="repeat" description="WD" evidence="4">
    <location>
        <begin position="268"/>
        <end position="308"/>
    </location>
</feature>
<dbReference type="EMBL" id="NNAY01000764">
    <property type="protein sequence ID" value="OXU26628.1"/>
    <property type="molecule type" value="Genomic_DNA"/>
</dbReference>
<dbReference type="GO" id="GO:0071011">
    <property type="term" value="C:precatalytic spliceosome"/>
    <property type="evidence" value="ECO:0007669"/>
    <property type="project" value="TreeGrafter"/>
</dbReference>
<evidence type="ECO:0000256" key="3">
    <source>
        <dbReference type="ARBA" id="ARBA00025726"/>
    </source>
</evidence>
<comment type="caution">
    <text evidence="5">The sequence shown here is derived from an EMBL/GenBank/DDBJ whole genome shotgun (WGS) entry which is preliminary data.</text>
</comment>
<dbReference type="Proteomes" id="UP000215335">
    <property type="component" value="Unassembled WGS sequence"/>
</dbReference>
<organism evidence="5 6">
    <name type="scientific">Trichomalopsis sarcophagae</name>
    <dbReference type="NCBI Taxonomy" id="543379"/>
    <lineage>
        <taxon>Eukaryota</taxon>
        <taxon>Metazoa</taxon>
        <taxon>Ecdysozoa</taxon>
        <taxon>Arthropoda</taxon>
        <taxon>Hexapoda</taxon>
        <taxon>Insecta</taxon>
        <taxon>Pterygota</taxon>
        <taxon>Neoptera</taxon>
        <taxon>Endopterygota</taxon>
        <taxon>Hymenoptera</taxon>
        <taxon>Apocrita</taxon>
        <taxon>Proctotrupomorpha</taxon>
        <taxon>Chalcidoidea</taxon>
        <taxon>Pteromalidae</taxon>
        <taxon>Pteromalinae</taxon>
        <taxon>Trichomalopsis</taxon>
    </lineage>
</organism>
<feature type="repeat" description="WD" evidence="4">
    <location>
        <begin position="147"/>
        <end position="185"/>
    </location>
</feature>
<reference evidence="5 6" key="1">
    <citation type="journal article" date="2017" name="Curr. Biol.">
        <title>The Evolution of Venom by Co-option of Single-Copy Genes.</title>
        <authorList>
            <person name="Martinson E.O."/>
            <person name="Mrinalini"/>
            <person name="Kelkar Y.D."/>
            <person name="Chang C.H."/>
            <person name="Werren J.H."/>
        </authorList>
    </citation>
    <scope>NUCLEOTIDE SEQUENCE [LARGE SCALE GENOMIC DNA]</scope>
    <source>
        <strain evidence="5 6">Alberta</strain>
        <tissue evidence="5">Whole body</tissue>
    </source>
</reference>
<dbReference type="InterPro" id="IPR001680">
    <property type="entry name" value="WD40_rpt"/>
</dbReference>
<dbReference type="PANTHER" id="PTHR19923">
    <property type="entry name" value="WD40 REPEAT PROTEINPRL1/PRL2-RELATED"/>
    <property type="match status" value="1"/>
</dbReference>
<evidence type="ECO:0000313" key="5">
    <source>
        <dbReference type="EMBL" id="OXU26628.1"/>
    </source>
</evidence>
<dbReference type="PROSITE" id="PS50294">
    <property type="entry name" value="WD_REPEATS_REGION"/>
    <property type="match status" value="2"/>
</dbReference>
<dbReference type="CDD" id="cd00200">
    <property type="entry name" value="WD40"/>
    <property type="match status" value="1"/>
</dbReference>
<accession>A0A232F834</accession>
<dbReference type="InterPro" id="IPR020472">
    <property type="entry name" value="WD40_PAC1"/>
</dbReference>
<dbReference type="InterPro" id="IPR036322">
    <property type="entry name" value="WD40_repeat_dom_sf"/>
</dbReference>
<dbReference type="PRINTS" id="PR00320">
    <property type="entry name" value="GPROTEINBRPT"/>
</dbReference>
<name>A0A232F834_9HYME</name>
<sequence length="361" mass="41058">MNEFENLGVIIFETQQRQWSVSVERWHSSVVFVQIKPDDEVVDTMFSSNQKQHAPWKLHKIISDNVESIRCCTVEQHNRFFLTGSDDGVIKFWDLDSGILKTAITNAHSGSIRGLGISPLFPHFYSCGEGGQLKCWDVEYNKMIHEYKGHASTVNSLVVNYVLTSVGRDCSAKSWDLKSNHLIHTYRGHIAEVLDVVYRNRHADLVTSSHDCTIRTWELTTGIQNRVLINHRKSVKALSFNPNYNEIVSASQDSIKKWTKNEKLIQNLPKRNADVNCLAVNQNDVLVSGTDDGTMQFWDWRSGYNFQTLRAPVHPGIDDSKTDIFSVTFDKSGTKLITTGASKMIHIYTKDETASEENFLN</sequence>
<feature type="repeat" description="WD" evidence="4">
    <location>
        <begin position="105"/>
        <end position="146"/>
    </location>
</feature>
<dbReference type="InterPro" id="IPR015943">
    <property type="entry name" value="WD40/YVTN_repeat-like_dom_sf"/>
</dbReference>
<dbReference type="Pfam" id="PF00400">
    <property type="entry name" value="WD40"/>
    <property type="match status" value="6"/>
</dbReference>
<feature type="repeat" description="WD" evidence="4">
    <location>
        <begin position="186"/>
        <end position="227"/>
    </location>
</feature>
<dbReference type="SUPFAM" id="SSF50978">
    <property type="entry name" value="WD40 repeat-like"/>
    <property type="match status" value="1"/>
</dbReference>
<evidence type="ECO:0000313" key="6">
    <source>
        <dbReference type="Proteomes" id="UP000215335"/>
    </source>
</evidence>
<dbReference type="PROSITE" id="PS50082">
    <property type="entry name" value="WD_REPEATS_2"/>
    <property type="match status" value="5"/>
</dbReference>
<dbReference type="STRING" id="543379.A0A232F834"/>
<evidence type="ECO:0000256" key="1">
    <source>
        <dbReference type="ARBA" id="ARBA00022574"/>
    </source>
</evidence>
<dbReference type="InterPro" id="IPR045241">
    <property type="entry name" value="Prp46/PLRG1-like"/>
</dbReference>
<dbReference type="PANTHER" id="PTHR19923:SF0">
    <property type="entry name" value="PLEIOTROPIC REGULATOR 1"/>
    <property type="match status" value="1"/>
</dbReference>
<dbReference type="GO" id="GO:0000974">
    <property type="term" value="C:Prp19 complex"/>
    <property type="evidence" value="ECO:0007669"/>
    <property type="project" value="TreeGrafter"/>
</dbReference>
<dbReference type="PROSITE" id="PS00678">
    <property type="entry name" value="WD_REPEATS_1"/>
    <property type="match status" value="2"/>
</dbReference>
<keyword evidence="2" id="KW-0677">Repeat</keyword>
<dbReference type="Gene3D" id="2.130.10.10">
    <property type="entry name" value="YVTN repeat-like/Quinoprotein amine dehydrogenase"/>
    <property type="match status" value="1"/>
</dbReference>
<feature type="repeat" description="WD" evidence="4">
    <location>
        <begin position="62"/>
        <end position="103"/>
    </location>
</feature>
<dbReference type="GO" id="GO:0000398">
    <property type="term" value="P:mRNA splicing, via spliceosome"/>
    <property type="evidence" value="ECO:0007669"/>
    <property type="project" value="InterPro"/>
</dbReference>
<keyword evidence="6" id="KW-1185">Reference proteome</keyword>
<dbReference type="SMART" id="SM00320">
    <property type="entry name" value="WD40"/>
    <property type="match status" value="7"/>
</dbReference>
<keyword evidence="1 4" id="KW-0853">WD repeat</keyword>
<evidence type="ECO:0000256" key="2">
    <source>
        <dbReference type="ARBA" id="ARBA00022737"/>
    </source>
</evidence>
<dbReference type="GO" id="GO:0071013">
    <property type="term" value="C:catalytic step 2 spliceosome"/>
    <property type="evidence" value="ECO:0007669"/>
    <property type="project" value="TreeGrafter"/>
</dbReference>
<evidence type="ECO:0000256" key="4">
    <source>
        <dbReference type="PROSITE-ProRule" id="PRU00221"/>
    </source>
</evidence>
<protein>
    <submittedName>
        <fullName evidence="5">Uncharacterized protein</fullName>
    </submittedName>
</protein>
<comment type="similarity">
    <text evidence="3">Belongs to the WD repeat PRL1/PRL2 family.</text>
</comment>
<dbReference type="AlphaFoldDB" id="A0A232F834"/>
<dbReference type="InterPro" id="IPR019775">
    <property type="entry name" value="WD40_repeat_CS"/>
</dbReference>
<gene>
    <name evidence="5" type="ORF">TSAR_012426</name>
</gene>
<proteinExistence type="inferred from homology"/>